<evidence type="ECO:0000256" key="1">
    <source>
        <dbReference type="SAM" id="MobiDB-lite"/>
    </source>
</evidence>
<gene>
    <name evidence="5" type="primary">LOC106170311</name>
</gene>
<dbReference type="InterPro" id="IPR001304">
    <property type="entry name" value="C-type_lectin-like"/>
</dbReference>
<dbReference type="PROSITE" id="PS50041">
    <property type="entry name" value="C_TYPE_LECTIN_2"/>
    <property type="match status" value="1"/>
</dbReference>
<evidence type="ECO:0000259" key="3">
    <source>
        <dbReference type="PROSITE" id="PS50041"/>
    </source>
</evidence>
<dbReference type="InParanoid" id="A0A1S3J6Z2"/>
<dbReference type="AlphaFoldDB" id="A0A1S3J6Z2"/>
<sequence>MCTSTGARLAHVDNRATMDALIRQIQMVSHEQWQFRGNYWIGAVWNRTAPFKWIWETGGKVNYSNWLISPQMNPSIIQAAKLAFKQDFMWMSESITSLHHFICQFAAVVLEPSSGAPTLKPTTAPINHDPTTGGSLSTTEQDVSIATSTEAIKLDHTTLTSGIVTNPDTTLTSDIVAEPVNTLTSDIVTKPATTMPSDIVTEPDTTIENAITEHTRSTLMSDYLSTRNVVEPNKTNGFATPTKNGLTPRTVTISDNPSARERKQNRPMWGLFLAIFIPVLLVSIAFTLAWFIYKKHNNAGHRRHLLMKESIYTTVQNPMYKTGLADTPTSGNKAMASFKGKRPFCNQLGDDVHYRMDRIAEETSFDVNRCHSIEERTVEIYDIVDFTQIRR</sequence>
<keyword evidence="2" id="KW-1133">Transmembrane helix</keyword>
<dbReference type="RefSeq" id="XP_013405604.1">
    <property type="nucleotide sequence ID" value="XM_013550150.1"/>
</dbReference>
<feature type="transmembrane region" description="Helical" evidence="2">
    <location>
        <begin position="268"/>
        <end position="293"/>
    </location>
</feature>
<feature type="compositionally biased region" description="Polar residues" evidence="1">
    <location>
        <begin position="232"/>
        <end position="257"/>
    </location>
</feature>
<accession>A0A1S3J6Z2</accession>
<evidence type="ECO:0000313" key="5">
    <source>
        <dbReference type="RefSeq" id="XP_013405604.1"/>
    </source>
</evidence>
<reference evidence="5" key="1">
    <citation type="submission" date="2025-08" db="UniProtKB">
        <authorList>
            <consortium name="RefSeq"/>
        </authorList>
    </citation>
    <scope>IDENTIFICATION</scope>
    <source>
        <tissue evidence="5">Gonads</tissue>
    </source>
</reference>
<proteinExistence type="predicted"/>
<feature type="domain" description="C-type lectin" evidence="3">
    <location>
        <begin position="1"/>
        <end position="104"/>
    </location>
</feature>
<evidence type="ECO:0000256" key="2">
    <source>
        <dbReference type="SAM" id="Phobius"/>
    </source>
</evidence>
<protein>
    <submittedName>
        <fullName evidence="5">Uncharacterized protein LOC106170311 isoform X1</fullName>
    </submittedName>
</protein>
<keyword evidence="2" id="KW-0812">Transmembrane</keyword>
<dbReference type="InterPro" id="IPR016186">
    <property type="entry name" value="C-type_lectin-like/link_sf"/>
</dbReference>
<dbReference type="GeneID" id="106170311"/>
<dbReference type="SUPFAM" id="SSF56436">
    <property type="entry name" value="C-type lectin-like"/>
    <property type="match status" value="1"/>
</dbReference>
<dbReference type="Pfam" id="PF00059">
    <property type="entry name" value="Lectin_C"/>
    <property type="match status" value="1"/>
</dbReference>
<organism evidence="4 5">
    <name type="scientific">Lingula anatina</name>
    <name type="common">Brachiopod</name>
    <name type="synonym">Lingula unguis</name>
    <dbReference type="NCBI Taxonomy" id="7574"/>
    <lineage>
        <taxon>Eukaryota</taxon>
        <taxon>Metazoa</taxon>
        <taxon>Spiralia</taxon>
        <taxon>Lophotrochozoa</taxon>
        <taxon>Brachiopoda</taxon>
        <taxon>Linguliformea</taxon>
        <taxon>Lingulata</taxon>
        <taxon>Lingulida</taxon>
        <taxon>Linguloidea</taxon>
        <taxon>Lingulidae</taxon>
        <taxon>Lingula</taxon>
    </lineage>
</organism>
<keyword evidence="4" id="KW-1185">Reference proteome</keyword>
<dbReference type="KEGG" id="lak:106170311"/>
<name>A0A1S3J6Z2_LINAN</name>
<dbReference type="Gene3D" id="3.10.100.10">
    <property type="entry name" value="Mannose-Binding Protein A, subunit A"/>
    <property type="match status" value="1"/>
</dbReference>
<dbReference type="Proteomes" id="UP000085678">
    <property type="component" value="Unplaced"/>
</dbReference>
<evidence type="ECO:0000313" key="4">
    <source>
        <dbReference type="Proteomes" id="UP000085678"/>
    </source>
</evidence>
<feature type="region of interest" description="Disordered" evidence="1">
    <location>
        <begin position="232"/>
        <end position="260"/>
    </location>
</feature>
<dbReference type="InterPro" id="IPR016187">
    <property type="entry name" value="CTDL_fold"/>
</dbReference>
<dbReference type="CDD" id="cd00037">
    <property type="entry name" value="CLECT"/>
    <property type="match status" value="1"/>
</dbReference>
<keyword evidence="2" id="KW-0472">Membrane</keyword>